<comment type="caution">
    <text evidence="2">The sequence shown here is derived from an EMBL/GenBank/DDBJ whole genome shotgun (WGS) entry which is preliminary data.</text>
</comment>
<reference evidence="2" key="1">
    <citation type="submission" date="2018-11" db="EMBL/GenBank/DDBJ databases">
        <authorList>
            <consortium name="Pathogen Informatics"/>
        </authorList>
    </citation>
    <scope>NUCLEOTIDE SEQUENCE</scope>
</reference>
<keyword evidence="3" id="KW-1185">Reference proteome</keyword>
<organism evidence="2 3">
    <name type="scientific">Protopolystoma xenopodis</name>
    <dbReference type="NCBI Taxonomy" id="117903"/>
    <lineage>
        <taxon>Eukaryota</taxon>
        <taxon>Metazoa</taxon>
        <taxon>Spiralia</taxon>
        <taxon>Lophotrochozoa</taxon>
        <taxon>Platyhelminthes</taxon>
        <taxon>Monogenea</taxon>
        <taxon>Polyopisthocotylea</taxon>
        <taxon>Polystomatidea</taxon>
        <taxon>Polystomatidae</taxon>
        <taxon>Protopolystoma</taxon>
    </lineage>
</organism>
<dbReference type="EMBL" id="CAAALY010054186">
    <property type="protein sequence ID" value="VEL22000.1"/>
    <property type="molecule type" value="Genomic_DNA"/>
</dbReference>
<dbReference type="AlphaFoldDB" id="A0A3S5BWQ9"/>
<accession>A0A3S5BWQ9</accession>
<name>A0A3S5BWQ9_9PLAT</name>
<sequence length="163" mass="17650">MLFPTFQNPKGFALDLLRFIANESTKLTPLPLPFGTKPRSAATTITASPPSISGQRDAEKSADDVTSKIVDNIAASLEALRNVVRSTADITPRWTLDSKLEKNPVFLIVLSRSRLTNDKDCSFIPILQTSRGQYATYPSASNLVYTEASLSSSGAQDQSPVVC</sequence>
<feature type="compositionally biased region" description="Polar residues" evidence="1">
    <location>
        <begin position="41"/>
        <end position="54"/>
    </location>
</feature>
<evidence type="ECO:0000256" key="1">
    <source>
        <dbReference type="SAM" id="MobiDB-lite"/>
    </source>
</evidence>
<proteinExistence type="predicted"/>
<evidence type="ECO:0000313" key="2">
    <source>
        <dbReference type="EMBL" id="VEL22000.1"/>
    </source>
</evidence>
<gene>
    <name evidence="2" type="ORF">PXEA_LOCUS15440</name>
</gene>
<protein>
    <submittedName>
        <fullName evidence="2">Uncharacterized protein</fullName>
    </submittedName>
</protein>
<dbReference type="Proteomes" id="UP000784294">
    <property type="component" value="Unassembled WGS sequence"/>
</dbReference>
<feature type="region of interest" description="Disordered" evidence="1">
    <location>
        <begin position="38"/>
        <end position="63"/>
    </location>
</feature>
<evidence type="ECO:0000313" key="3">
    <source>
        <dbReference type="Proteomes" id="UP000784294"/>
    </source>
</evidence>